<organism evidence="2 3">
    <name type="scientific">Strongyloides papillosus</name>
    <name type="common">Intestinal threadworm</name>
    <dbReference type="NCBI Taxonomy" id="174720"/>
    <lineage>
        <taxon>Eukaryota</taxon>
        <taxon>Metazoa</taxon>
        <taxon>Ecdysozoa</taxon>
        <taxon>Nematoda</taxon>
        <taxon>Chromadorea</taxon>
        <taxon>Rhabditida</taxon>
        <taxon>Tylenchina</taxon>
        <taxon>Panagrolaimomorpha</taxon>
        <taxon>Strongyloidoidea</taxon>
        <taxon>Strongyloididae</taxon>
        <taxon>Strongyloides</taxon>
    </lineage>
</organism>
<keyword evidence="2" id="KW-1185">Reference proteome</keyword>
<feature type="transmembrane region" description="Helical" evidence="1">
    <location>
        <begin position="12"/>
        <end position="29"/>
    </location>
</feature>
<keyword evidence="1" id="KW-0812">Transmembrane</keyword>
<reference evidence="3" key="1">
    <citation type="submission" date="2016-03" db="UniProtKB">
        <authorList>
            <consortium name="WormBaseParasite"/>
        </authorList>
    </citation>
    <scope>IDENTIFICATION</scope>
</reference>
<keyword evidence="1" id="KW-0472">Membrane</keyword>
<keyword evidence="1" id="KW-1133">Transmembrane helix</keyword>
<feature type="transmembrane region" description="Helical" evidence="1">
    <location>
        <begin position="41"/>
        <end position="64"/>
    </location>
</feature>
<dbReference type="AlphaFoldDB" id="A0A0N5BRP6"/>
<proteinExistence type="predicted"/>
<protein>
    <submittedName>
        <fullName evidence="3">Uncharacterized protein</fullName>
    </submittedName>
</protein>
<dbReference type="WBParaSite" id="SPAL_0000854100.1">
    <property type="protein sequence ID" value="SPAL_0000854100.1"/>
    <property type="gene ID" value="SPAL_0000854100"/>
</dbReference>
<dbReference type="Proteomes" id="UP000046392">
    <property type="component" value="Unplaced"/>
</dbReference>
<name>A0A0N5BRP6_STREA</name>
<evidence type="ECO:0000313" key="3">
    <source>
        <dbReference type="WBParaSite" id="SPAL_0000854100.1"/>
    </source>
</evidence>
<evidence type="ECO:0000256" key="1">
    <source>
        <dbReference type="SAM" id="Phobius"/>
    </source>
</evidence>
<evidence type="ECO:0000313" key="2">
    <source>
        <dbReference type="Proteomes" id="UP000046392"/>
    </source>
</evidence>
<sequence length="71" mass="8023">MILGIQRVFLDLAFFFSSFSSVVLFLHFLAKKLIPTSVSFLIVACFILSTFTNSKVSFFIPLYFSVAFLAI</sequence>
<accession>A0A0N5BRP6</accession>